<dbReference type="Proteomes" id="UP001620520">
    <property type="component" value="Unassembled WGS sequence"/>
</dbReference>
<protein>
    <recommendedName>
        <fullName evidence="2">Cation-transporting P-type ATPase C-terminal domain-containing protein</fullName>
    </recommendedName>
</protein>
<organism evidence="3 4">
    <name type="scientific">Paenarthrobacter histidinolovorans</name>
    <dbReference type="NCBI Taxonomy" id="43664"/>
    <lineage>
        <taxon>Bacteria</taxon>
        <taxon>Bacillati</taxon>
        <taxon>Actinomycetota</taxon>
        <taxon>Actinomycetes</taxon>
        <taxon>Micrococcales</taxon>
        <taxon>Micrococcaceae</taxon>
        <taxon>Paenarthrobacter</taxon>
    </lineage>
</organism>
<name>A0ABW8N728_9MICC</name>
<evidence type="ECO:0000256" key="1">
    <source>
        <dbReference type="SAM" id="Phobius"/>
    </source>
</evidence>
<dbReference type="InterPro" id="IPR006068">
    <property type="entry name" value="ATPase_P-typ_cation-transptr_C"/>
</dbReference>
<feature type="transmembrane region" description="Helical" evidence="1">
    <location>
        <begin position="46"/>
        <end position="63"/>
    </location>
</feature>
<keyword evidence="1" id="KW-1133">Transmembrane helix</keyword>
<sequence>MACRHTRLFCSLKPTQPVIQLAGQAAITYVPVMNHLFHTAPLTPEAWIGILGVGLVASVAVAADKHFRRSII</sequence>
<comment type="caution">
    <text evidence="3">The sequence shown here is derived from an EMBL/GenBank/DDBJ whole genome shotgun (WGS) entry which is preliminary data.</text>
</comment>
<dbReference type="EMBL" id="JBIYEW010000003">
    <property type="protein sequence ID" value="MFK4639369.1"/>
    <property type="molecule type" value="Genomic_DNA"/>
</dbReference>
<dbReference type="Pfam" id="PF00689">
    <property type="entry name" value="Cation_ATPase_C"/>
    <property type="match status" value="1"/>
</dbReference>
<reference evidence="3 4" key="1">
    <citation type="submission" date="2024-10" db="EMBL/GenBank/DDBJ databases">
        <title>Novel secondary metabolite-producing bacteria for plant disease control.</title>
        <authorList>
            <person name="Chevrette M."/>
        </authorList>
    </citation>
    <scope>NUCLEOTIDE SEQUENCE [LARGE SCALE GENOMIC DNA]</scope>
    <source>
        <strain evidence="3 4">J30 TE3557</strain>
    </source>
</reference>
<dbReference type="Gene3D" id="1.20.1110.10">
    <property type="entry name" value="Calcium-transporting ATPase, transmembrane domain"/>
    <property type="match status" value="1"/>
</dbReference>
<keyword evidence="4" id="KW-1185">Reference proteome</keyword>
<feature type="domain" description="Cation-transporting P-type ATPase C-terminal" evidence="2">
    <location>
        <begin position="19"/>
        <end position="66"/>
    </location>
</feature>
<keyword evidence="1" id="KW-0812">Transmembrane</keyword>
<proteinExistence type="predicted"/>
<dbReference type="SUPFAM" id="SSF81665">
    <property type="entry name" value="Calcium ATPase, transmembrane domain M"/>
    <property type="match status" value="1"/>
</dbReference>
<evidence type="ECO:0000313" key="3">
    <source>
        <dbReference type="EMBL" id="MFK4639369.1"/>
    </source>
</evidence>
<accession>A0ABW8N728</accession>
<keyword evidence="1" id="KW-0472">Membrane</keyword>
<evidence type="ECO:0000259" key="2">
    <source>
        <dbReference type="Pfam" id="PF00689"/>
    </source>
</evidence>
<dbReference type="InterPro" id="IPR023298">
    <property type="entry name" value="ATPase_P-typ_TM_dom_sf"/>
</dbReference>
<evidence type="ECO:0000313" key="4">
    <source>
        <dbReference type="Proteomes" id="UP001620520"/>
    </source>
</evidence>
<gene>
    <name evidence="3" type="ORF">ABIA52_002258</name>
</gene>